<evidence type="ECO:0000256" key="1">
    <source>
        <dbReference type="ARBA" id="ARBA00022737"/>
    </source>
</evidence>
<dbReference type="EMBL" id="JAHCMY010000005">
    <property type="protein sequence ID" value="MBS9524624.1"/>
    <property type="molecule type" value="Genomic_DNA"/>
</dbReference>
<dbReference type="InterPro" id="IPR011990">
    <property type="entry name" value="TPR-like_helical_dom_sf"/>
</dbReference>
<protein>
    <submittedName>
        <fullName evidence="5">YaiO family outer membrane beta-barrel protein</fullName>
    </submittedName>
</protein>
<dbReference type="Proteomes" id="UP001319104">
    <property type="component" value="Unassembled WGS sequence"/>
</dbReference>
<evidence type="ECO:0000256" key="3">
    <source>
        <dbReference type="SAM" id="SignalP"/>
    </source>
</evidence>
<dbReference type="SUPFAM" id="SSF48452">
    <property type="entry name" value="TPR-like"/>
    <property type="match status" value="1"/>
</dbReference>
<dbReference type="AlphaFoldDB" id="A0AAP2CJ30"/>
<keyword evidence="2" id="KW-0802">TPR repeat</keyword>
<name>A0AAP2CJ30_9BACT</name>
<dbReference type="RefSeq" id="WP_213945470.1">
    <property type="nucleotide sequence ID" value="NZ_JAHCMY010000005.1"/>
</dbReference>
<dbReference type="InterPro" id="IPR051685">
    <property type="entry name" value="Ycf3/AcsC/BcsC/TPR_MFPF"/>
</dbReference>
<dbReference type="InterPro" id="IPR030887">
    <property type="entry name" value="Beta-barrel_YaiO"/>
</dbReference>
<dbReference type="NCBIfam" id="TIGR04390">
    <property type="entry name" value="OMP_YaiO_dom"/>
    <property type="match status" value="1"/>
</dbReference>
<keyword evidence="6" id="KW-1185">Reference proteome</keyword>
<reference evidence="5 6" key="1">
    <citation type="submission" date="2021-05" db="EMBL/GenBank/DDBJ databases">
        <authorList>
            <person name="Zhang Z.D."/>
            <person name="Osman G."/>
        </authorList>
    </citation>
    <scope>NUCLEOTIDE SEQUENCE [LARGE SCALE GENOMIC DNA]</scope>
    <source>
        <strain evidence="5 6">KCTC 32217</strain>
    </source>
</reference>
<proteinExistence type="predicted"/>
<dbReference type="Gene3D" id="1.25.40.10">
    <property type="entry name" value="Tetratricopeptide repeat domain"/>
    <property type="match status" value="1"/>
</dbReference>
<evidence type="ECO:0000259" key="4">
    <source>
        <dbReference type="Pfam" id="PF19413"/>
    </source>
</evidence>
<organism evidence="5 6">
    <name type="scientific">Litoribacter ruber</name>
    <dbReference type="NCBI Taxonomy" id="702568"/>
    <lineage>
        <taxon>Bacteria</taxon>
        <taxon>Pseudomonadati</taxon>
        <taxon>Bacteroidota</taxon>
        <taxon>Cytophagia</taxon>
        <taxon>Cytophagales</taxon>
        <taxon>Cyclobacteriaceae</taxon>
        <taxon>Litoribacter</taxon>
    </lineage>
</organism>
<feature type="domain" description="YaiO beta-barrel" evidence="4">
    <location>
        <begin position="178"/>
        <end position="354"/>
    </location>
</feature>
<keyword evidence="3" id="KW-0732">Signal</keyword>
<dbReference type="Pfam" id="PF19413">
    <property type="entry name" value="YaiO"/>
    <property type="match status" value="1"/>
</dbReference>
<keyword evidence="1" id="KW-0677">Repeat</keyword>
<feature type="signal peptide" evidence="3">
    <location>
        <begin position="1"/>
        <end position="19"/>
    </location>
</feature>
<evidence type="ECO:0000313" key="5">
    <source>
        <dbReference type="EMBL" id="MBS9524624.1"/>
    </source>
</evidence>
<dbReference type="PANTHER" id="PTHR44943">
    <property type="entry name" value="CELLULOSE SYNTHASE OPERON PROTEIN C"/>
    <property type="match status" value="1"/>
</dbReference>
<evidence type="ECO:0000313" key="6">
    <source>
        <dbReference type="Proteomes" id="UP001319104"/>
    </source>
</evidence>
<accession>A0AAP2CJ30</accession>
<comment type="caution">
    <text evidence="5">The sequence shown here is derived from an EMBL/GenBank/DDBJ whole genome shotgun (WGS) entry which is preliminary data.</text>
</comment>
<gene>
    <name evidence="5" type="ORF">KI659_11440</name>
</gene>
<sequence>MKRVLFVLIAFLGTLGAEAQTQKLNTDSLLYKSLEDFQKGSYDLVIKQSQKALAVAPDYLDFHLLLGRSYLMKDNYDSARYYLSNVVEKNEAYIEAFQFLIDTELRSGNYDQAGGVAEKAIDIHPGEKIFYRKKIASLQLQEREKEEKAFLASSLEKFPNDPDFRQRLYFLETKNKTDRVGVNYSITTFDRENVGPWHLVGAQYVRERDWGSLIGRVNYADRMSAGESITTGYQFELESYVFMGKNGYSHISGAYSNSIVFPSVRAAYSYYHNFRNGWETEVGARYVEMAGRNFRSGIVGVGKYFGSFWLNGRTFIQNEGTQFFPAFQLTSRYYFDSRFDYLNFIVGYGTSPDERATLNQFESRVAMDSYRTGIGYFRLWNDRIITGTQFTFNYQELMPGLQQNEYEVFLMVHYKF</sequence>
<feature type="chain" id="PRO_5043031404" evidence="3">
    <location>
        <begin position="20"/>
        <end position="416"/>
    </location>
</feature>
<evidence type="ECO:0000256" key="2">
    <source>
        <dbReference type="ARBA" id="ARBA00022803"/>
    </source>
</evidence>
<dbReference type="PANTHER" id="PTHR44943:SF8">
    <property type="entry name" value="TPR REPEAT-CONTAINING PROTEIN MJ0263"/>
    <property type="match status" value="1"/>
</dbReference>